<feature type="region of interest" description="Disordered" evidence="1">
    <location>
        <begin position="99"/>
        <end position="118"/>
    </location>
</feature>
<evidence type="ECO:0000259" key="3">
    <source>
        <dbReference type="Pfam" id="PF19445"/>
    </source>
</evidence>
<sequence length="415" mass="42770">MSRPSASAAAAAAVAKPASSAAPGSTAQASSGDLDAAALALSLTSGPPTSIRLDGLALTKLVKHSKDAHPSTATGLLLGLNLEGALEVTNLFGLPRNALRSDDSNDERGNAAASAGSSNASATRHITTALSLLSSVNADANPVGIYVSSFLGLGAIFTSQVLEGLKLVGNLMDKEGAASAKGGDGMERAVVLVHDLAQSAQGNTVVKAYRLSSEFVAAYKSNDFTTKGLIDHRLTSSSVFHELPLSLHNTALLDAFISTLSTPSAPAPSILPPSSSSLLSHPPRSAIEPAYTNLALAHTPVLSSALEQTLEQVDDYLSEAGNVGFQSRQLARERTKLEASIARKRTENAARVAQGLAALPTLGEEERKLAKLLKSEPNRLETTLMLGALDAKARRTAEESAAATVRLEGARAGTI</sequence>
<feature type="region of interest" description="Disordered" evidence="1">
    <location>
        <begin position="1"/>
        <end position="29"/>
    </location>
</feature>
<dbReference type="InterPro" id="IPR027524">
    <property type="entry name" value="eIF3h"/>
</dbReference>
<dbReference type="CDD" id="cd08065">
    <property type="entry name" value="MPN_eIF3h"/>
    <property type="match status" value="1"/>
</dbReference>
<evidence type="ECO:0008006" key="6">
    <source>
        <dbReference type="Google" id="ProtNLM"/>
    </source>
</evidence>
<gene>
    <name evidence="4" type="ORF">BCV69DRAFT_293127</name>
</gene>
<organism evidence="4 5">
    <name type="scientific">Pseudomicrostroma glucosiphilum</name>
    <dbReference type="NCBI Taxonomy" id="1684307"/>
    <lineage>
        <taxon>Eukaryota</taxon>
        <taxon>Fungi</taxon>
        <taxon>Dikarya</taxon>
        <taxon>Basidiomycota</taxon>
        <taxon>Ustilaginomycotina</taxon>
        <taxon>Exobasidiomycetes</taxon>
        <taxon>Microstromatales</taxon>
        <taxon>Microstromatales incertae sedis</taxon>
        <taxon>Pseudomicrostroma</taxon>
    </lineage>
</organism>
<evidence type="ECO:0000259" key="2">
    <source>
        <dbReference type="Pfam" id="PF01398"/>
    </source>
</evidence>
<dbReference type="AlphaFoldDB" id="A0A316UAM3"/>
<dbReference type="Pfam" id="PF19445">
    <property type="entry name" value="eIF3h_C"/>
    <property type="match status" value="2"/>
</dbReference>
<dbReference type="EMBL" id="KZ819324">
    <property type="protein sequence ID" value="PWN21884.1"/>
    <property type="molecule type" value="Genomic_DNA"/>
</dbReference>
<dbReference type="InterPro" id="IPR000555">
    <property type="entry name" value="JAMM/MPN+_dom"/>
</dbReference>
<dbReference type="GO" id="GO:0005852">
    <property type="term" value="C:eukaryotic translation initiation factor 3 complex"/>
    <property type="evidence" value="ECO:0007669"/>
    <property type="project" value="InterPro"/>
</dbReference>
<dbReference type="OrthoDB" id="10265695at2759"/>
<evidence type="ECO:0000313" key="4">
    <source>
        <dbReference type="EMBL" id="PWN21884.1"/>
    </source>
</evidence>
<dbReference type="GO" id="GO:0003743">
    <property type="term" value="F:translation initiation factor activity"/>
    <property type="evidence" value="ECO:0007669"/>
    <property type="project" value="InterPro"/>
</dbReference>
<accession>A0A316UAM3</accession>
<dbReference type="Proteomes" id="UP000245942">
    <property type="component" value="Unassembled WGS sequence"/>
</dbReference>
<dbReference type="Pfam" id="PF01398">
    <property type="entry name" value="JAB"/>
    <property type="match status" value="1"/>
</dbReference>
<dbReference type="STRING" id="1684307.A0A316UAM3"/>
<dbReference type="InterPro" id="IPR045810">
    <property type="entry name" value="eIF3h_C"/>
</dbReference>
<dbReference type="Gene3D" id="3.40.140.10">
    <property type="entry name" value="Cytidine Deaminase, domain 2"/>
    <property type="match status" value="1"/>
</dbReference>
<dbReference type="GeneID" id="37015560"/>
<feature type="domain" description="eIF3h C-terminal" evidence="3">
    <location>
        <begin position="286"/>
        <end position="404"/>
    </location>
</feature>
<feature type="domain" description="JAB1/MPN/MOV34 metalloenzyme" evidence="2">
    <location>
        <begin position="50"/>
        <end position="107"/>
    </location>
</feature>
<feature type="compositionally biased region" description="Basic and acidic residues" evidence="1">
    <location>
        <begin position="99"/>
        <end position="109"/>
    </location>
</feature>
<feature type="domain" description="eIF3h C-terminal" evidence="3">
    <location>
        <begin position="200"/>
        <end position="265"/>
    </location>
</feature>
<proteinExistence type="predicted"/>
<dbReference type="GO" id="GO:0008237">
    <property type="term" value="F:metallopeptidase activity"/>
    <property type="evidence" value="ECO:0007669"/>
    <property type="project" value="InterPro"/>
</dbReference>
<protein>
    <recommendedName>
        <fullName evidence="6">EIF3h</fullName>
    </recommendedName>
</protein>
<evidence type="ECO:0000256" key="1">
    <source>
        <dbReference type="SAM" id="MobiDB-lite"/>
    </source>
</evidence>
<name>A0A316UAM3_9BASI</name>
<keyword evidence="5" id="KW-1185">Reference proteome</keyword>
<reference evidence="4 5" key="1">
    <citation type="journal article" date="2018" name="Mol. Biol. Evol.">
        <title>Broad Genomic Sampling Reveals a Smut Pathogenic Ancestry of the Fungal Clade Ustilaginomycotina.</title>
        <authorList>
            <person name="Kijpornyongpan T."/>
            <person name="Mondo S.J."/>
            <person name="Barry K."/>
            <person name="Sandor L."/>
            <person name="Lee J."/>
            <person name="Lipzen A."/>
            <person name="Pangilinan J."/>
            <person name="LaButti K."/>
            <person name="Hainaut M."/>
            <person name="Henrissat B."/>
            <person name="Grigoriev I.V."/>
            <person name="Spatafora J.W."/>
            <person name="Aime M.C."/>
        </authorList>
    </citation>
    <scope>NUCLEOTIDE SEQUENCE [LARGE SCALE GENOMIC DNA]</scope>
    <source>
        <strain evidence="4 5">MCA 4718</strain>
    </source>
</reference>
<dbReference type="RefSeq" id="XP_025349044.1">
    <property type="nucleotide sequence ID" value="XM_025493826.1"/>
</dbReference>
<evidence type="ECO:0000313" key="5">
    <source>
        <dbReference type="Proteomes" id="UP000245942"/>
    </source>
</evidence>